<dbReference type="EMBL" id="JBHLXE010000036">
    <property type="protein sequence ID" value="MFC0179167.1"/>
    <property type="molecule type" value="Genomic_DNA"/>
</dbReference>
<accession>A0ABV6C879</accession>
<name>A0ABV6C879_9GAMM</name>
<organism evidence="1 2">
    <name type="scientific">Thorsellia kenyensis</name>
    <dbReference type="NCBI Taxonomy" id="1549888"/>
    <lineage>
        <taxon>Bacteria</taxon>
        <taxon>Pseudomonadati</taxon>
        <taxon>Pseudomonadota</taxon>
        <taxon>Gammaproteobacteria</taxon>
        <taxon>Enterobacterales</taxon>
        <taxon>Thorselliaceae</taxon>
        <taxon>Thorsellia</taxon>
    </lineage>
</organism>
<dbReference type="Proteomes" id="UP001589758">
    <property type="component" value="Unassembled WGS sequence"/>
</dbReference>
<evidence type="ECO:0000313" key="2">
    <source>
        <dbReference type="Proteomes" id="UP001589758"/>
    </source>
</evidence>
<keyword evidence="2" id="KW-1185">Reference proteome</keyword>
<protein>
    <submittedName>
        <fullName evidence="1">Uncharacterized protein</fullName>
    </submittedName>
</protein>
<gene>
    <name evidence="1" type="ORF">ACFFIT_03480</name>
</gene>
<proteinExistence type="predicted"/>
<evidence type="ECO:0000313" key="1">
    <source>
        <dbReference type="EMBL" id="MFC0179167.1"/>
    </source>
</evidence>
<sequence>MTHDQRICDRICCILLADEGWSAKSIDESRSIHETNFLKHMKDYLEYDKLKTENGGSESYLNIKQNNNL</sequence>
<reference evidence="1 2" key="1">
    <citation type="submission" date="2024-09" db="EMBL/GenBank/DDBJ databases">
        <authorList>
            <person name="Sun Q."/>
            <person name="Mori K."/>
        </authorList>
    </citation>
    <scope>NUCLEOTIDE SEQUENCE [LARGE SCALE GENOMIC DNA]</scope>
    <source>
        <strain evidence="1 2">CCM 8545</strain>
    </source>
</reference>
<dbReference type="RefSeq" id="WP_385876263.1">
    <property type="nucleotide sequence ID" value="NZ_JBHLXE010000036.1"/>
</dbReference>
<comment type="caution">
    <text evidence="1">The sequence shown here is derived from an EMBL/GenBank/DDBJ whole genome shotgun (WGS) entry which is preliminary data.</text>
</comment>